<reference evidence="1 2" key="1">
    <citation type="journal article" date="2014" name="BMC Genomics">
        <title>Genome and secretome analysis of the hemibiotrophic fungal pathogen, Moniliophthora roreri, which causes frosty pod rot disease of cacao: mechanisms of the biotrophic and necrotrophic phases.</title>
        <authorList>
            <person name="Meinhardt L.W."/>
            <person name="Costa G.G.L."/>
            <person name="Thomazella D.P.T."/>
            <person name="Teixeira P.J.P.L."/>
            <person name="Carazzolle M.F."/>
            <person name="Schuster S.C."/>
            <person name="Carlson J.E."/>
            <person name="Guiltinan M.J."/>
            <person name="Mieczkowski P."/>
            <person name="Farmer A."/>
            <person name="Ramaraj T."/>
            <person name="Crozier J."/>
            <person name="Davis R.E."/>
            <person name="Shao J."/>
            <person name="Melnick R.L."/>
            <person name="Pereira G.A.G."/>
            <person name="Bailey B.A."/>
        </authorList>
    </citation>
    <scope>NUCLEOTIDE SEQUENCE [LARGE SCALE GENOMIC DNA]</scope>
    <source>
        <strain evidence="1 2">MCA 2997</strain>
    </source>
</reference>
<sequence>MLTPERTSLLKEEFPTKGGHTTLTQAPHFNASGSLLNAVHRDMVNVVNDYRQVTNINIYTPIPTRSPPTTQRIGQSAPISRPQYVRHRGKGALKATVVPSRVILAASTLISLWYQRVRGWLYAFLIPTTGCDNGSFHDHRVRSLGRTGNAQLEANWNAGIAHSSK</sequence>
<accession>V2W917</accession>
<dbReference type="KEGG" id="mrr:Moror_15038"/>
<evidence type="ECO:0000313" key="1">
    <source>
        <dbReference type="EMBL" id="ESK83298.1"/>
    </source>
</evidence>
<organism evidence="1 2">
    <name type="scientific">Moniliophthora roreri (strain MCA 2997)</name>
    <name type="common">Cocoa frosty pod rot fungus</name>
    <name type="synonym">Crinipellis roreri</name>
    <dbReference type="NCBI Taxonomy" id="1381753"/>
    <lineage>
        <taxon>Eukaryota</taxon>
        <taxon>Fungi</taxon>
        <taxon>Dikarya</taxon>
        <taxon>Basidiomycota</taxon>
        <taxon>Agaricomycotina</taxon>
        <taxon>Agaricomycetes</taxon>
        <taxon>Agaricomycetidae</taxon>
        <taxon>Agaricales</taxon>
        <taxon>Marasmiineae</taxon>
        <taxon>Marasmiaceae</taxon>
        <taxon>Moniliophthora</taxon>
    </lineage>
</organism>
<protein>
    <submittedName>
        <fullName evidence="1">Uncharacterized protein</fullName>
    </submittedName>
</protein>
<dbReference type="HOGENOM" id="CLU_1611219_0_0_1"/>
<comment type="caution">
    <text evidence="1">The sequence shown here is derived from an EMBL/GenBank/DDBJ whole genome shotgun (WGS) entry which is preliminary data.</text>
</comment>
<dbReference type="Proteomes" id="UP000017559">
    <property type="component" value="Unassembled WGS sequence"/>
</dbReference>
<proteinExistence type="predicted"/>
<dbReference type="AlphaFoldDB" id="V2W917"/>
<dbReference type="EMBL" id="AWSO01001591">
    <property type="protein sequence ID" value="ESK83298.1"/>
    <property type="molecule type" value="Genomic_DNA"/>
</dbReference>
<evidence type="ECO:0000313" key="2">
    <source>
        <dbReference type="Proteomes" id="UP000017559"/>
    </source>
</evidence>
<keyword evidence="2" id="KW-1185">Reference proteome</keyword>
<gene>
    <name evidence="1" type="ORF">Moror_15038</name>
</gene>
<name>V2W917_MONRO</name>